<dbReference type="GO" id="GO:0008320">
    <property type="term" value="F:protein transmembrane transporter activity"/>
    <property type="evidence" value="ECO:0007669"/>
    <property type="project" value="UniProtKB-UniRule"/>
</dbReference>
<name>A0A953HKM0_9BACT</name>
<keyword evidence="3 8" id="KW-0812">Transmembrane</keyword>
<dbReference type="NCBIfam" id="TIGR00964">
    <property type="entry name" value="secE_bact"/>
    <property type="match status" value="1"/>
</dbReference>
<evidence type="ECO:0000256" key="7">
    <source>
        <dbReference type="ARBA" id="ARBA00023136"/>
    </source>
</evidence>
<dbReference type="InterPro" id="IPR005807">
    <property type="entry name" value="SecE_bac"/>
</dbReference>
<gene>
    <name evidence="8 9" type="primary">secE</name>
    <name evidence="9" type="ORF">KUV50_05725</name>
</gene>
<dbReference type="Gene3D" id="1.20.5.1030">
    <property type="entry name" value="Preprotein translocase secy subunit"/>
    <property type="match status" value="1"/>
</dbReference>
<dbReference type="GO" id="GO:0006605">
    <property type="term" value="P:protein targeting"/>
    <property type="evidence" value="ECO:0007669"/>
    <property type="project" value="UniProtKB-UniRule"/>
</dbReference>
<feature type="transmembrane region" description="Helical" evidence="8">
    <location>
        <begin position="27"/>
        <end position="47"/>
    </location>
</feature>
<organism evidence="9 10">
    <name type="scientific">Membranihabitans marinus</name>
    <dbReference type="NCBI Taxonomy" id="1227546"/>
    <lineage>
        <taxon>Bacteria</taxon>
        <taxon>Pseudomonadati</taxon>
        <taxon>Bacteroidota</taxon>
        <taxon>Saprospiria</taxon>
        <taxon>Saprospirales</taxon>
        <taxon>Saprospiraceae</taxon>
        <taxon>Membranihabitans</taxon>
    </lineage>
</organism>
<reference evidence="9" key="1">
    <citation type="submission" date="2021-06" db="EMBL/GenBank/DDBJ databases">
        <title>44 bacteria genomes isolated from Dapeng, Shenzhen.</title>
        <authorList>
            <person name="Zheng W."/>
            <person name="Yu S."/>
            <person name="Huang Y."/>
        </authorList>
    </citation>
    <scope>NUCLEOTIDE SEQUENCE</scope>
    <source>
        <strain evidence="9">DP5N28-2</strain>
    </source>
</reference>
<protein>
    <recommendedName>
        <fullName evidence="8">Protein translocase subunit SecE</fullName>
    </recommendedName>
</protein>
<dbReference type="InterPro" id="IPR001901">
    <property type="entry name" value="Translocase_SecE/Sec61-g"/>
</dbReference>
<evidence type="ECO:0000313" key="9">
    <source>
        <dbReference type="EMBL" id="MBY5957624.1"/>
    </source>
</evidence>
<evidence type="ECO:0000256" key="5">
    <source>
        <dbReference type="ARBA" id="ARBA00022989"/>
    </source>
</evidence>
<keyword evidence="6 8" id="KW-0811">Translocation</keyword>
<dbReference type="Pfam" id="PF00584">
    <property type="entry name" value="SecE"/>
    <property type="match status" value="1"/>
</dbReference>
<dbReference type="GO" id="GO:0009306">
    <property type="term" value="P:protein secretion"/>
    <property type="evidence" value="ECO:0007669"/>
    <property type="project" value="UniProtKB-UniRule"/>
</dbReference>
<comment type="similarity">
    <text evidence="8">Belongs to the SecE/SEC61-gamma family.</text>
</comment>
<evidence type="ECO:0000256" key="6">
    <source>
        <dbReference type="ARBA" id="ARBA00023010"/>
    </source>
</evidence>
<sequence>MSKITDSFRESYYELTHKVTWPSWQELISSTILVLVASIIFALLVFVMDTFSKQVLDLIYSLA</sequence>
<keyword evidence="8" id="KW-1003">Cell membrane</keyword>
<comment type="caution">
    <text evidence="9">The sequence shown here is derived from an EMBL/GenBank/DDBJ whole genome shotgun (WGS) entry which is preliminary data.</text>
</comment>
<proteinExistence type="inferred from homology"/>
<dbReference type="EMBL" id="JAHVHU010000005">
    <property type="protein sequence ID" value="MBY5957624.1"/>
    <property type="molecule type" value="Genomic_DNA"/>
</dbReference>
<dbReference type="RefSeq" id="WP_222579142.1">
    <property type="nucleotide sequence ID" value="NZ_JAHVHU010000005.1"/>
</dbReference>
<keyword evidence="10" id="KW-1185">Reference proteome</keyword>
<comment type="subcellular location">
    <subcellularLocation>
        <location evidence="8">Cell membrane</location>
        <topology evidence="8">Single-pass membrane protein</topology>
    </subcellularLocation>
    <subcellularLocation>
        <location evidence="1">Membrane</location>
    </subcellularLocation>
</comment>
<comment type="subunit">
    <text evidence="8">Component of the Sec protein translocase complex. Heterotrimer consisting of SecY, SecE and SecG subunits. The heterotrimers can form oligomers, although 1 heterotrimer is thought to be able to translocate proteins. Interacts with the ribosome. Interacts with SecDF, and other proteins may be involved. Interacts with SecA.</text>
</comment>
<dbReference type="Proteomes" id="UP000753961">
    <property type="component" value="Unassembled WGS sequence"/>
</dbReference>
<comment type="function">
    <text evidence="8">Essential subunit of the Sec protein translocation channel SecYEG. Clamps together the 2 halves of SecY. May contact the channel plug during translocation.</text>
</comment>
<keyword evidence="7 8" id="KW-0472">Membrane</keyword>
<keyword evidence="2 8" id="KW-0813">Transport</keyword>
<dbReference type="GO" id="GO:0005886">
    <property type="term" value="C:plasma membrane"/>
    <property type="evidence" value="ECO:0007669"/>
    <property type="project" value="UniProtKB-SubCell"/>
</dbReference>
<evidence type="ECO:0000256" key="8">
    <source>
        <dbReference type="HAMAP-Rule" id="MF_00422"/>
    </source>
</evidence>
<evidence type="ECO:0000256" key="4">
    <source>
        <dbReference type="ARBA" id="ARBA00022927"/>
    </source>
</evidence>
<evidence type="ECO:0000256" key="3">
    <source>
        <dbReference type="ARBA" id="ARBA00022692"/>
    </source>
</evidence>
<dbReference type="GO" id="GO:0043952">
    <property type="term" value="P:protein transport by the Sec complex"/>
    <property type="evidence" value="ECO:0007669"/>
    <property type="project" value="UniProtKB-UniRule"/>
</dbReference>
<dbReference type="AlphaFoldDB" id="A0A953HKM0"/>
<keyword evidence="4 8" id="KW-0653">Protein transport</keyword>
<evidence type="ECO:0000256" key="1">
    <source>
        <dbReference type="ARBA" id="ARBA00004370"/>
    </source>
</evidence>
<dbReference type="HAMAP" id="MF_00422">
    <property type="entry name" value="SecE"/>
    <property type="match status" value="1"/>
</dbReference>
<evidence type="ECO:0000313" key="10">
    <source>
        <dbReference type="Proteomes" id="UP000753961"/>
    </source>
</evidence>
<dbReference type="GO" id="GO:0065002">
    <property type="term" value="P:intracellular protein transmembrane transport"/>
    <property type="evidence" value="ECO:0007669"/>
    <property type="project" value="UniProtKB-UniRule"/>
</dbReference>
<dbReference type="InterPro" id="IPR038379">
    <property type="entry name" value="SecE_sf"/>
</dbReference>
<accession>A0A953HKM0</accession>
<keyword evidence="5 8" id="KW-1133">Transmembrane helix</keyword>
<evidence type="ECO:0000256" key="2">
    <source>
        <dbReference type="ARBA" id="ARBA00022448"/>
    </source>
</evidence>